<evidence type="ECO:0000313" key="1">
    <source>
        <dbReference type="EMBL" id="SEQ68239.1"/>
    </source>
</evidence>
<accession>A0A1H9I0W9</accession>
<protein>
    <submittedName>
        <fullName evidence="1">Uncharacterized protein</fullName>
    </submittedName>
</protein>
<dbReference type="STRING" id="180197.SAMN02982919_00980"/>
<proteinExistence type="predicted"/>
<evidence type="ECO:0000313" key="2">
    <source>
        <dbReference type="Proteomes" id="UP000199766"/>
    </source>
</evidence>
<dbReference type="Proteomes" id="UP000199766">
    <property type="component" value="Unassembled WGS sequence"/>
</dbReference>
<dbReference type="EMBL" id="FOGD01000002">
    <property type="protein sequence ID" value="SEQ68239.1"/>
    <property type="molecule type" value="Genomic_DNA"/>
</dbReference>
<dbReference type="RefSeq" id="WP_091453717.1">
    <property type="nucleotide sequence ID" value="NZ_FOGD01000002.1"/>
</dbReference>
<organism evidence="1 2">
    <name type="scientific">Giesbergeria anulus</name>
    <dbReference type="NCBI Taxonomy" id="180197"/>
    <lineage>
        <taxon>Bacteria</taxon>
        <taxon>Pseudomonadati</taxon>
        <taxon>Pseudomonadota</taxon>
        <taxon>Betaproteobacteria</taxon>
        <taxon>Burkholderiales</taxon>
        <taxon>Comamonadaceae</taxon>
        <taxon>Giesbergeria</taxon>
    </lineage>
</organism>
<reference evidence="1 2" key="1">
    <citation type="submission" date="2016-10" db="EMBL/GenBank/DDBJ databases">
        <authorList>
            <person name="de Groot N.N."/>
        </authorList>
    </citation>
    <scope>NUCLEOTIDE SEQUENCE [LARGE SCALE GENOMIC DNA]</scope>
    <source>
        <strain evidence="1 2">ATCC 35958</strain>
    </source>
</reference>
<dbReference type="AlphaFoldDB" id="A0A1H9I0W9"/>
<name>A0A1H9I0W9_9BURK</name>
<sequence>MKKWHLWAVLGSSMVVCGMAWGQASSAMVLSVQGEVLLELANKTQPVEPLIRLLEGDRLRLAPGAQVRLLYARSGLQEDWQEAGVLRIEESESSIVRGKPQRQTRQLPLLITQQMARTPRTDSTARIGGVRLRNLPELTATTPKPPAPEKMAELEGNYQSLRHSSPPDDRSPEVYWLAGLWDLKAHERLRSELERLKGLHPQDPVIVRLQTLYAGVLPATGTPAPGDAAK</sequence>
<gene>
    <name evidence="1" type="ORF">SAMN02982919_00980</name>
</gene>
<keyword evidence="2" id="KW-1185">Reference proteome</keyword>